<dbReference type="InterPro" id="IPR042176">
    <property type="entry name" value="Pantoate_ligase_C"/>
</dbReference>
<keyword evidence="8" id="KW-0963">Cytoplasm</keyword>
<reference evidence="9 10" key="1">
    <citation type="submission" date="2009-04" db="EMBL/GenBank/DDBJ databases">
        <authorList>
            <person name="Sebastian Y."/>
            <person name="Madupu R."/>
            <person name="Durkin A.S."/>
            <person name="Torralba M."/>
            <person name="Methe B."/>
            <person name="Sutton G.G."/>
            <person name="Strausberg R.L."/>
            <person name="Nelson K.E."/>
        </authorList>
    </citation>
    <scope>NUCLEOTIDE SEQUENCE [LARGE SCALE GENOMIC DNA]</scope>
    <source>
        <strain evidence="10">ATCC 35406 / BCRC 14492 / JCM 8526 / NCTC 13058 / HG 370</strain>
    </source>
</reference>
<dbReference type="InterPro" id="IPR014729">
    <property type="entry name" value="Rossmann-like_a/b/a_fold"/>
</dbReference>
<keyword evidence="4 8" id="KW-0566">Pantothenate biosynthesis</keyword>
<organism evidence="9 10">
    <name type="scientific">Porphyromonas endodontalis (strain ATCC 35406 / DSM 24491 / JCM 8526 / CCUG 16442 / BCRC 14492 / NCTC 13058 / HG 370)</name>
    <name type="common">Bacteroides endodontalis</name>
    <dbReference type="NCBI Taxonomy" id="553175"/>
    <lineage>
        <taxon>Bacteria</taxon>
        <taxon>Pseudomonadati</taxon>
        <taxon>Bacteroidota</taxon>
        <taxon>Bacteroidia</taxon>
        <taxon>Bacteroidales</taxon>
        <taxon>Porphyromonadaceae</taxon>
        <taxon>Porphyromonas</taxon>
    </lineage>
</organism>
<dbReference type="Gene3D" id="3.30.1300.10">
    <property type="entry name" value="Pantoate-beta-alanine ligase, C-terminal domain"/>
    <property type="match status" value="1"/>
</dbReference>
<proteinExistence type="inferred from homology"/>
<feature type="binding site" evidence="8">
    <location>
        <position position="177"/>
    </location>
    <ligand>
        <name>ATP</name>
        <dbReference type="ChEBI" id="CHEBI:30616"/>
    </ligand>
</feature>
<feature type="binding site" evidence="8">
    <location>
        <begin position="30"/>
        <end position="37"/>
    </location>
    <ligand>
        <name>ATP</name>
        <dbReference type="ChEBI" id="CHEBI:30616"/>
    </ligand>
</feature>
<dbReference type="AlphaFoldDB" id="C3J8B4"/>
<dbReference type="STRING" id="553175.POREN0001_1359"/>
<dbReference type="EC" id="6.3.2.1" evidence="8"/>
<dbReference type="GeneID" id="93365659"/>
<dbReference type="EMBL" id="ACNN01000005">
    <property type="protein sequence ID" value="EEN83722.1"/>
    <property type="molecule type" value="Genomic_DNA"/>
</dbReference>
<evidence type="ECO:0000313" key="10">
    <source>
        <dbReference type="Proteomes" id="UP000004295"/>
    </source>
</evidence>
<sequence>MIVISSKKELQALLERERESRKTIGLVPTMGALHDGHLSLVKQAIARYDVCVVSIFVNPRQFNNPNDLETYPRQPEKDVALLDSVGCHYVFMPSVEEIYDGSGVERTFDFGAIGRVMEGVQRPGHFEGVALIVSKLFELVSPDGAFFGEKDFQQIAIVRSMVEQCGFKLSIIAVPIVREESGLALSSRNQRLTQETRPSAPRIYQTLRASLEQKEKGMTPNEVIAWVTKELNGIPHLEVEYYAIVDGNSLQPLEAWEDSEDPVGCIACYCGDVRLIDNIHYTK</sequence>
<dbReference type="GO" id="GO:0005524">
    <property type="term" value="F:ATP binding"/>
    <property type="evidence" value="ECO:0007669"/>
    <property type="project" value="UniProtKB-KW"/>
</dbReference>
<name>C3J8B4_POREA</name>
<dbReference type="RefSeq" id="WP_004332189.1">
    <property type="nucleotide sequence ID" value="NZ_ACNN01000005.1"/>
</dbReference>
<comment type="catalytic activity">
    <reaction evidence="7 8">
        <text>(R)-pantoate + beta-alanine + ATP = (R)-pantothenate + AMP + diphosphate + H(+)</text>
        <dbReference type="Rhea" id="RHEA:10912"/>
        <dbReference type="ChEBI" id="CHEBI:15378"/>
        <dbReference type="ChEBI" id="CHEBI:15980"/>
        <dbReference type="ChEBI" id="CHEBI:29032"/>
        <dbReference type="ChEBI" id="CHEBI:30616"/>
        <dbReference type="ChEBI" id="CHEBI:33019"/>
        <dbReference type="ChEBI" id="CHEBI:57966"/>
        <dbReference type="ChEBI" id="CHEBI:456215"/>
        <dbReference type="EC" id="6.3.2.1"/>
    </reaction>
</comment>
<gene>
    <name evidence="8 9" type="primary">panC</name>
    <name evidence="9" type="ORF">POREN0001_1359</name>
</gene>
<keyword evidence="10" id="KW-1185">Reference proteome</keyword>
<feature type="binding site" evidence="8">
    <location>
        <position position="61"/>
    </location>
    <ligand>
        <name>beta-alanine</name>
        <dbReference type="ChEBI" id="CHEBI:57966"/>
    </ligand>
</feature>
<comment type="pathway">
    <text evidence="1 8">Cofactor biosynthesis; (R)-pantothenate biosynthesis; (R)-pantothenate from (R)-pantoate and beta-alanine: step 1/1.</text>
</comment>
<keyword evidence="3 8" id="KW-0436">Ligase</keyword>
<protein>
    <recommendedName>
        <fullName evidence="8">Pantothenate synthetase</fullName>
        <shortName evidence="8">PS</shortName>
        <ecNumber evidence="8">6.3.2.1</ecNumber>
    </recommendedName>
    <alternativeName>
        <fullName evidence="8">Pantoate--beta-alanine ligase</fullName>
    </alternativeName>
    <alternativeName>
        <fullName evidence="8">Pantoate-activating enzyme</fullName>
    </alternativeName>
</protein>
<evidence type="ECO:0000256" key="2">
    <source>
        <dbReference type="ARBA" id="ARBA00009256"/>
    </source>
</evidence>
<comment type="similarity">
    <text evidence="2 8">Belongs to the pantothenate synthetase family.</text>
</comment>
<keyword evidence="6 8" id="KW-0067">ATP-binding</keyword>
<dbReference type="GO" id="GO:0004592">
    <property type="term" value="F:pantoate-beta-alanine ligase activity"/>
    <property type="evidence" value="ECO:0007669"/>
    <property type="project" value="UniProtKB-UniRule"/>
</dbReference>
<dbReference type="NCBIfam" id="TIGR00018">
    <property type="entry name" value="panC"/>
    <property type="match status" value="1"/>
</dbReference>
<dbReference type="Pfam" id="PF02569">
    <property type="entry name" value="Pantoate_ligase"/>
    <property type="match status" value="1"/>
</dbReference>
<evidence type="ECO:0000256" key="1">
    <source>
        <dbReference type="ARBA" id="ARBA00004990"/>
    </source>
</evidence>
<dbReference type="Gene3D" id="3.40.50.620">
    <property type="entry name" value="HUPs"/>
    <property type="match status" value="1"/>
</dbReference>
<dbReference type="HAMAP" id="MF_00158">
    <property type="entry name" value="PanC"/>
    <property type="match status" value="1"/>
</dbReference>
<feature type="binding site" evidence="8">
    <location>
        <position position="61"/>
    </location>
    <ligand>
        <name>(R)-pantoate</name>
        <dbReference type="ChEBI" id="CHEBI:15980"/>
    </ligand>
</feature>
<dbReference type="InterPro" id="IPR003721">
    <property type="entry name" value="Pantoate_ligase"/>
</dbReference>
<evidence type="ECO:0000256" key="3">
    <source>
        <dbReference type="ARBA" id="ARBA00022598"/>
    </source>
</evidence>
<comment type="subcellular location">
    <subcellularLocation>
        <location evidence="8">Cytoplasm</location>
    </subcellularLocation>
</comment>
<keyword evidence="5 8" id="KW-0547">Nucleotide-binding</keyword>
<dbReference type="CDD" id="cd00560">
    <property type="entry name" value="PanC"/>
    <property type="match status" value="1"/>
</dbReference>
<dbReference type="PANTHER" id="PTHR21299">
    <property type="entry name" value="CYTIDYLATE KINASE/PANTOATE-BETA-ALANINE LIGASE"/>
    <property type="match status" value="1"/>
</dbReference>
<dbReference type="UniPathway" id="UPA00028">
    <property type="reaction ID" value="UER00005"/>
</dbReference>
<accession>C3J8B4</accession>
<feature type="binding site" evidence="8">
    <location>
        <begin position="185"/>
        <end position="188"/>
    </location>
    <ligand>
        <name>ATP</name>
        <dbReference type="ChEBI" id="CHEBI:30616"/>
    </ligand>
</feature>
<dbReference type="eggNOG" id="COG0414">
    <property type="taxonomic scope" value="Bacteria"/>
</dbReference>
<feature type="binding site" evidence="8">
    <location>
        <begin position="148"/>
        <end position="151"/>
    </location>
    <ligand>
        <name>ATP</name>
        <dbReference type="ChEBI" id="CHEBI:30616"/>
    </ligand>
</feature>
<dbReference type="Proteomes" id="UP000004295">
    <property type="component" value="Unassembled WGS sequence"/>
</dbReference>
<evidence type="ECO:0000256" key="6">
    <source>
        <dbReference type="ARBA" id="ARBA00022840"/>
    </source>
</evidence>
<feature type="active site" description="Proton donor" evidence="8">
    <location>
        <position position="37"/>
    </location>
</feature>
<comment type="miscellaneous">
    <text evidence="8">The reaction proceeds by a bi uni uni bi ping pong mechanism.</text>
</comment>
<dbReference type="PANTHER" id="PTHR21299:SF1">
    <property type="entry name" value="PANTOATE--BETA-ALANINE LIGASE"/>
    <property type="match status" value="1"/>
</dbReference>
<feature type="binding site" evidence="8">
    <location>
        <position position="154"/>
    </location>
    <ligand>
        <name>(R)-pantoate</name>
        <dbReference type="ChEBI" id="CHEBI:15980"/>
    </ligand>
</feature>
<comment type="function">
    <text evidence="8">Catalyzes the condensation of pantoate with beta-alanine in an ATP-dependent reaction via a pantoyl-adenylate intermediate.</text>
</comment>
<dbReference type="GO" id="GO:0005829">
    <property type="term" value="C:cytosol"/>
    <property type="evidence" value="ECO:0007669"/>
    <property type="project" value="TreeGrafter"/>
</dbReference>
<comment type="caution">
    <text evidence="9">The sequence shown here is derived from an EMBL/GenBank/DDBJ whole genome shotgun (WGS) entry which is preliminary data.</text>
</comment>
<evidence type="ECO:0000256" key="8">
    <source>
        <dbReference type="HAMAP-Rule" id="MF_00158"/>
    </source>
</evidence>
<evidence type="ECO:0000256" key="5">
    <source>
        <dbReference type="ARBA" id="ARBA00022741"/>
    </source>
</evidence>
<comment type="subunit">
    <text evidence="8">Homodimer.</text>
</comment>
<evidence type="ECO:0000256" key="4">
    <source>
        <dbReference type="ARBA" id="ARBA00022655"/>
    </source>
</evidence>
<evidence type="ECO:0000256" key="7">
    <source>
        <dbReference type="ARBA" id="ARBA00048258"/>
    </source>
</evidence>
<dbReference type="GO" id="GO:0015940">
    <property type="term" value="P:pantothenate biosynthetic process"/>
    <property type="evidence" value="ECO:0007669"/>
    <property type="project" value="UniProtKB-UniRule"/>
</dbReference>
<evidence type="ECO:0000313" key="9">
    <source>
        <dbReference type="EMBL" id="EEN83722.1"/>
    </source>
</evidence>
<dbReference type="SUPFAM" id="SSF52374">
    <property type="entry name" value="Nucleotidylyl transferase"/>
    <property type="match status" value="1"/>
</dbReference>